<gene>
    <name evidence="2" type="ORF">T07_12682</name>
</gene>
<reference evidence="2 3" key="1">
    <citation type="submission" date="2015-01" db="EMBL/GenBank/DDBJ databases">
        <title>Evolution of Trichinella species and genotypes.</title>
        <authorList>
            <person name="Korhonen P.K."/>
            <person name="Edoardo P."/>
            <person name="Giuseppe L.R."/>
            <person name="Gasser R.B."/>
        </authorList>
    </citation>
    <scope>NUCLEOTIDE SEQUENCE [LARGE SCALE GENOMIC DNA]</scope>
    <source>
        <strain evidence="2">ISS37</strain>
    </source>
</reference>
<evidence type="ECO:0000313" key="2">
    <source>
        <dbReference type="EMBL" id="KRX13511.1"/>
    </source>
</evidence>
<keyword evidence="1" id="KW-0812">Transmembrane</keyword>
<dbReference type="EMBL" id="JYDL01000197">
    <property type="protein sequence ID" value="KRX13511.1"/>
    <property type="molecule type" value="Genomic_DNA"/>
</dbReference>
<dbReference type="Proteomes" id="UP000054630">
    <property type="component" value="Unassembled WGS sequence"/>
</dbReference>
<protein>
    <submittedName>
        <fullName evidence="2">Uncharacterized protein</fullName>
    </submittedName>
</protein>
<comment type="caution">
    <text evidence="2">The sequence shown here is derived from an EMBL/GenBank/DDBJ whole genome shotgun (WGS) entry which is preliminary data.</text>
</comment>
<keyword evidence="1" id="KW-1133">Transmembrane helix</keyword>
<organism evidence="2 3">
    <name type="scientific">Trichinella nelsoni</name>
    <dbReference type="NCBI Taxonomy" id="6336"/>
    <lineage>
        <taxon>Eukaryota</taxon>
        <taxon>Metazoa</taxon>
        <taxon>Ecdysozoa</taxon>
        <taxon>Nematoda</taxon>
        <taxon>Enoplea</taxon>
        <taxon>Dorylaimia</taxon>
        <taxon>Trichinellida</taxon>
        <taxon>Trichinellidae</taxon>
        <taxon>Trichinella</taxon>
    </lineage>
</organism>
<evidence type="ECO:0000313" key="3">
    <source>
        <dbReference type="Proteomes" id="UP000054630"/>
    </source>
</evidence>
<dbReference type="OrthoDB" id="10385013at2759"/>
<name>A0A0V0RGB6_9BILA</name>
<dbReference type="AlphaFoldDB" id="A0A0V0RGB6"/>
<sequence>MGGVVNAITWPQYGKKSPLRSAVPNRFQVFKPIHCLANAVIIAVWVDILTTLGLIRRDPNNTRNNNSIQTNILLQPANNNHRYKTPTITIALPPMSPVLSWLAWKEAIGFAVWCLVVVRSHCDLIQHVLISTLIDCVVVVAVYYPECLCRREKEDDNKDMIPSVIVDSVQSLLLEQLPCKKTKVQLYVRMRSLFYVINRVNEDDRVLLARTKEFM</sequence>
<keyword evidence="1" id="KW-0472">Membrane</keyword>
<accession>A0A0V0RGB6</accession>
<proteinExistence type="predicted"/>
<evidence type="ECO:0000256" key="1">
    <source>
        <dbReference type="SAM" id="Phobius"/>
    </source>
</evidence>
<keyword evidence="3" id="KW-1185">Reference proteome</keyword>
<feature type="transmembrane region" description="Helical" evidence="1">
    <location>
        <begin position="36"/>
        <end position="55"/>
    </location>
</feature>